<dbReference type="KEGG" id="bne:DA69_04540"/>
<dbReference type="Gene3D" id="3.40.50.620">
    <property type="entry name" value="HUPs"/>
    <property type="match status" value="1"/>
</dbReference>
<protein>
    <recommendedName>
        <fullName evidence="1">Asparagine synthetase domain-containing protein</fullName>
    </recommendedName>
</protein>
<keyword evidence="3" id="KW-1185">Reference proteome</keyword>
<dbReference type="InterPro" id="IPR001962">
    <property type="entry name" value="Asn_synthase"/>
</dbReference>
<dbReference type="GO" id="GO:0006529">
    <property type="term" value="P:asparagine biosynthetic process"/>
    <property type="evidence" value="ECO:0007669"/>
    <property type="project" value="InterPro"/>
</dbReference>
<dbReference type="InterPro" id="IPR014729">
    <property type="entry name" value="Rossmann-like_a/b/a_fold"/>
</dbReference>
<evidence type="ECO:0000313" key="3">
    <source>
        <dbReference type="Proteomes" id="UP000077603"/>
    </source>
</evidence>
<organism evidence="2 3">
    <name type="scientific">Brevundimonas naejangsanensis</name>
    <dbReference type="NCBI Taxonomy" id="588932"/>
    <lineage>
        <taxon>Bacteria</taxon>
        <taxon>Pseudomonadati</taxon>
        <taxon>Pseudomonadota</taxon>
        <taxon>Alphaproteobacteria</taxon>
        <taxon>Caulobacterales</taxon>
        <taxon>Caulobacteraceae</taxon>
        <taxon>Brevundimonas</taxon>
    </lineage>
</organism>
<evidence type="ECO:0000259" key="1">
    <source>
        <dbReference type="Pfam" id="PF00733"/>
    </source>
</evidence>
<feature type="domain" description="Asparagine synthetase" evidence="1">
    <location>
        <begin position="157"/>
        <end position="513"/>
    </location>
</feature>
<dbReference type="Proteomes" id="UP000077603">
    <property type="component" value="Chromosome"/>
</dbReference>
<accession>A0A172Y4D3</accession>
<dbReference type="EMBL" id="CP015614">
    <property type="protein sequence ID" value="ANF54074.1"/>
    <property type="molecule type" value="Genomic_DNA"/>
</dbReference>
<name>A0A172Y4D3_9CAUL</name>
<sequence>MIGDVFNRRSPQLPASNAADPWDYERKMLARLWGRFVGVLFAPDHQPSAILRDPSGALECVVWRQDGLTLISSSAPDWLIRRLRPPWRINRRRLAQALRDPLSGAGPLLLDGPLVVNPGTLQPLPPEQPAVSLWRPSVIARRSLDFSLPAEGAAETLKAAIDESVAALGGLSAPIAAEVSGGLDSSIVASSLVRSVPDAVNLWINAYGAAAEADERAYVAALAETLGISPVSVPHAAGRVTEDWLLETNQDFRPGLNALDTPHDRDWAQRFATAGISAVLTGKGGDSILLQAAPDVFADLWLAQGWRALRWPDAAPLAAANEVSVWTMAAKARRRHRERAPLPVRDGALLTSSGDHAPPHPWITDCEAFGPAKTLQIMGVADSVARHGPSVLTETVDVRHPLCAQPVIEAGLSIPTPLLTLGGRDRGLARRAFRNRLPAAIIERRSKGDMTQVYGRMIVDSLPFLRPWLMDGRLAALGVIDRDAADLELTRERFLWRGRYTAIMAAAAFEAWVRAWEPRLQPPRP</sequence>
<dbReference type="RefSeq" id="WP_025977250.1">
    <property type="nucleotide sequence ID" value="NZ_CP015614.1"/>
</dbReference>
<dbReference type="Pfam" id="PF00733">
    <property type="entry name" value="Asn_synthase"/>
    <property type="match status" value="1"/>
</dbReference>
<reference evidence="2 3" key="1">
    <citation type="journal article" date="2014" name="Genome Announc.">
        <title>Genome Sequence of a Promising Hydrogen-Producing Facultative Anaerobic Bacterium, Brevundimonas naejangsanensis Strain B1.</title>
        <authorList>
            <person name="Su H."/>
            <person name="Zhang T."/>
            <person name="Bao M."/>
            <person name="Jiang Y."/>
            <person name="Wang Y."/>
            <person name="Tan T."/>
        </authorList>
    </citation>
    <scope>NUCLEOTIDE SEQUENCE [LARGE SCALE GENOMIC DNA]</scope>
    <source>
        <strain evidence="2 3">B1</strain>
    </source>
</reference>
<dbReference type="AlphaFoldDB" id="A0A172Y4D3"/>
<gene>
    <name evidence="2" type="ORF">DA69_04540</name>
</gene>
<dbReference type="GO" id="GO:0004066">
    <property type="term" value="F:asparagine synthase (glutamine-hydrolyzing) activity"/>
    <property type="evidence" value="ECO:0007669"/>
    <property type="project" value="InterPro"/>
</dbReference>
<evidence type="ECO:0000313" key="2">
    <source>
        <dbReference type="EMBL" id="ANF54074.1"/>
    </source>
</evidence>
<dbReference type="STRING" id="588932.DA69_04540"/>
<dbReference type="eggNOG" id="COG0367">
    <property type="taxonomic scope" value="Bacteria"/>
</dbReference>
<proteinExistence type="predicted"/>
<dbReference type="SUPFAM" id="SSF52402">
    <property type="entry name" value="Adenine nucleotide alpha hydrolases-like"/>
    <property type="match status" value="1"/>
</dbReference>